<reference evidence="2" key="1">
    <citation type="journal article" date="2019" name="Int. J. Syst. Evol. Microbiol.">
        <title>The Global Catalogue of Microorganisms (GCM) 10K type strain sequencing project: providing services to taxonomists for standard genome sequencing and annotation.</title>
        <authorList>
            <consortium name="The Broad Institute Genomics Platform"/>
            <consortium name="The Broad Institute Genome Sequencing Center for Infectious Disease"/>
            <person name="Wu L."/>
            <person name="Ma J."/>
        </authorList>
    </citation>
    <scope>NUCLEOTIDE SEQUENCE [LARGE SCALE GENOMIC DNA]</scope>
    <source>
        <strain evidence="2">JCM 17441</strain>
    </source>
</reference>
<organism evidence="1 2">
    <name type="scientific">Dactylosporangium darangshiense</name>
    <dbReference type="NCBI Taxonomy" id="579108"/>
    <lineage>
        <taxon>Bacteria</taxon>
        <taxon>Bacillati</taxon>
        <taxon>Actinomycetota</taxon>
        <taxon>Actinomycetes</taxon>
        <taxon>Micromonosporales</taxon>
        <taxon>Micromonosporaceae</taxon>
        <taxon>Dactylosporangium</taxon>
    </lineage>
</organism>
<proteinExistence type="predicted"/>
<protein>
    <submittedName>
        <fullName evidence="1">Uncharacterized protein</fullName>
    </submittedName>
</protein>
<accession>A0ABP8DKK4</accession>
<sequence>MVRREDEQRVALVVGQVDGHAGVDVAGQLLGRARAREVEHAVRKLDDRRVGLFFTHHRSLVVRACPAVAPEKALQRIKDGG</sequence>
<keyword evidence="2" id="KW-1185">Reference proteome</keyword>
<evidence type="ECO:0000313" key="1">
    <source>
        <dbReference type="EMBL" id="GAA4258082.1"/>
    </source>
</evidence>
<dbReference type="Proteomes" id="UP001500620">
    <property type="component" value="Unassembled WGS sequence"/>
</dbReference>
<comment type="caution">
    <text evidence="1">The sequence shown here is derived from an EMBL/GenBank/DDBJ whole genome shotgun (WGS) entry which is preliminary data.</text>
</comment>
<evidence type="ECO:0000313" key="2">
    <source>
        <dbReference type="Proteomes" id="UP001500620"/>
    </source>
</evidence>
<name>A0ABP8DKK4_9ACTN</name>
<dbReference type="EMBL" id="BAABAT010000029">
    <property type="protein sequence ID" value="GAA4258082.1"/>
    <property type="molecule type" value="Genomic_DNA"/>
</dbReference>
<gene>
    <name evidence="1" type="ORF">GCM10022255_077450</name>
</gene>